<accession>A0ACB7II02</accession>
<reference evidence="1 2" key="1">
    <citation type="journal article" date="2021" name="Appl. Environ. Microbiol.">
        <title>Genetic linkage and physical mapping for an oyster mushroom Pleurotus cornucopiae and QTL analysis for the trait cap color.</title>
        <authorList>
            <person name="Zhang Y."/>
            <person name="Gao W."/>
            <person name="Sonnenberg A."/>
            <person name="Chen Q."/>
            <person name="Zhang J."/>
            <person name="Huang C."/>
        </authorList>
    </citation>
    <scope>NUCLEOTIDE SEQUENCE [LARGE SCALE GENOMIC DNA]</scope>
    <source>
        <strain evidence="1">CCMSSC00406</strain>
    </source>
</reference>
<evidence type="ECO:0000313" key="2">
    <source>
        <dbReference type="Proteomes" id="UP000824881"/>
    </source>
</evidence>
<proteinExistence type="predicted"/>
<organism evidence="1 2">
    <name type="scientific">Pleurotus cornucopiae</name>
    <name type="common">Cornucopia mushroom</name>
    <dbReference type="NCBI Taxonomy" id="5321"/>
    <lineage>
        <taxon>Eukaryota</taxon>
        <taxon>Fungi</taxon>
        <taxon>Dikarya</taxon>
        <taxon>Basidiomycota</taxon>
        <taxon>Agaricomycotina</taxon>
        <taxon>Agaricomycetes</taxon>
        <taxon>Agaricomycetidae</taxon>
        <taxon>Agaricales</taxon>
        <taxon>Pleurotineae</taxon>
        <taxon>Pleurotaceae</taxon>
        <taxon>Pleurotus</taxon>
    </lineage>
</organism>
<dbReference type="Proteomes" id="UP000824881">
    <property type="component" value="Unassembled WGS sequence"/>
</dbReference>
<name>A0ACB7II02_PLECO</name>
<sequence>MSGRRSWTPQKLSVTHPVRLDVDLIMSDINRFIALYKGNLIPLTTVPSALTWILHDYFVTLEDEVRFIWTQKWCTSKAMFLWIRYYSIVLLIFDVTQIHLFARPGITSDKVCLGMDPTIRVIGAVSLWSIEIIMQLRIYALYEGSKKVALFNFTLFLGSIAGFLWVLIYNAKLRPALIADAVHLPLPGCPSIHAGIEWAQWIPATAFEGVLFCFALYKGLQKSYWEARVQKRFSLYALLLRDNLLYFFAITCILIFNNLMVVGVTHIPWFSYGPFHAALEILTVRMLLNLRKATAHDLSSAHLTEVHVDQLKNVRRKDTAVPKRNLSALAFQRSEESETLNSPMSSVNTTMGR</sequence>
<gene>
    <name evidence="1" type="ORF">CCMSSC00406_0005169</name>
</gene>
<keyword evidence="2" id="KW-1185">Reference proteome</keyword>
<comment type="caution">
    <text evidence="1">The sequence shown here is derived from an EMBL/GenBank/DDBJ whole genome shotgun (WGS) entry which is preliminary data.</text>
</comment>
<evidence type="ECO:0000313" key="1">
    <source>
        <dbReference type="EMBL" id="KAG9217799.1"/>
    </source>
</evidence>
<dbReference type="EMBL" id="WQMT02000011">
    <property type="protein sequence ID" value="KAG9217799.1"/>
    <property type="molecule type" value="Genomic_DNA"/>
</dbReference>
<protein>
    <submittedName>
        <fullName evidence="1">Uncharacterized protein</fullName>
    </submittedName>
</protein>